<dbReference type="PROSITE" id="PS50929">
    <property type="entry name" value="ABC_TM1F"/>
    <property type="match status" value="2"/>
</dbReference>
<evidence type="ECO:0000256" key="6">
    <source>
        <dbReference type="ARBA" id="ARBA00022741"/>
    </source>
</evidence>
<dbReference type="CDD" id="cd18579">
    <property type="entry name" value="ABC_6TM_ABCC_D1"/>
    <property type="match status" value="1"/>
</dbReference>
<dbReference type="FunFam" id="3.40.50.300:FF:000838">
    <property type="entry name" value="ABC multidrug transporter (Eurofung)"/>
    <property type="match status" value="1"/>
</dbReference>
<keyword evidence="5" id="KW-0677">Repeat</keyword>
<feature type="domain" description="ABC transporter" evidence="12">
    <location>
        <begin position="316"/>
        <end position="575"/>
    </location>
</feature>
<keyword evidence="8 11" id="KW-1133">Transmembrane helix</keyword>
<evidence type="ECO:0000256" key="4">
    <source>
        <dbReference type="ARBA" id="ARBA00022692"/>
    </source>
</evidence>
<evidence type="ECO:0000256" key="7">
    <source>
        <dbReference type="ARBA" id="ARBA00022840"/>
    </source>
</evidence>
<feature type="domain" description="ABC transmembrane type-1" evidence="13">
    <location>
        <begin position="69"/>
        <end position="353"/>
    </location>
</feature>
<feature type="compositionally biased region" description="Gly residues" evidence="10">
    <location>
        <begin position="32"/>
        <end position="46"/>
    </location>
</feature>
<evidence type="ECO:0000256" key="3">
    <source>
        <dbReference type="ARBA" id="ARBA00022448"/>
    </source>
</evidence>
<dbReference type="InterPro" id="IPR003593">
    <property type="entry name" value="AAA+_ATPase"/>
</dbReference>
<feature type="region of interest" description="Disordered" evidence="10">
    <location>
        <begin position="580"/>
        <end position="611"/>
    </location>
</feature>
<dbReference type="InterPro" id="IPR003439">
    <property type="entry name" value="ABC_transporter-like_ATP-bd"/>
</dbReference>
<proteinExistence type="inferred from homology"/>
<evidence type="ECO:0000256" key="11">
    <source>
        <dbReference type="SAM" id="Phobius"/>
    </source>
</evidence>
<dbReference type="Proteomes" id="UP001530315">
    <property type="component" value="Unassembled WGS sequence"/>
</dbReference>
<feature type="region of interest" description="Disordered" evidence="10">
    <location>
        <begin position="1"/>
        <end position="46"/>
    </location>
</feature>
<dbReference type="InterPro" id="IPR027417">
    <property type="entry name" value="P-loop_NTPase"/>
</dbReference>
<feature type="transmembrane region" description="Helical" evidence="11">
    <location>
        <begin position="185"/>
        <end position="202"/>
    </location>
</feature>
<dbReference type="InterPro" id="IPR011527">
    <property type="entry name" value="ABC1_TM_dom"/>
</dbReference>
<feature type="domain" description="ABC transmembrane type-1" evidence="13">
    <location>
        <begin position="651"/>
        <end position="942"/>
    </location>
</feature>
<dbReference type="Pfam" id="PF00005">
    <property type="entry name" value="ABC_tran"/>
    <property type="match status" value="2"/>
</dbReference>
<evidence type="ECO:0000256" key="9">
    <source>
        <dbReference type="ARBA" id="ARBA00023136"/>
    </source>
</evidence>
<evidence type="ECO:0000256" key="10">
    <source>
        <dbReference type="SAM" id="MobiDB-lite"/>
    </source>
</evidence>
<keyword evidence="9 11" id="KW-0472">Membrane</keyword>
<dbReference type="GO" id="GO:0005524">
    <property type="term" value="F:ATP binding"/>
    <property type="evidence" value="ECO:0007669"/>
    <property type="project" value="UniProtKB-KW"/>
</dbReference>
<evidence type="ECO:0000259" key="13">
    <source>
        <dbReference type="PROSITE" id="PS50929"/>
    </source>
</evidence>
<dbReference type="InterPro" id="IPR044746">
    <property type="entry name" value="ABCC_6TM_D1"/>
</dbReference>
<accession>A0ABD3MNA3</accession>
<reference evidence="14 15" key="1">
    <citation type="submission" date="2024-10" db="EMBL/GenBank/DDBJ databases">
        <title>Updated reference genomes for cyclostephanoid diatoms.</title>
        <authorList>
            <person name="Roberts W.R."/>
            <person name="Alverson A.J."/>
        </authorList>
    </citation>
    <scope>NUCLEOTIDE SEQUENCE [LARGE SCALE GENOMIC DNA]</scope>
    <source>
        <strain evidence="14 15">AJA276-08</strain>
    </source>
</reference>
<dbReference type="InterPro" id="IPR044726">
    <property type="entry name" value="ABCC_6TM_D2"/>
</dbReference>
<dbReference type="SUPFAM" id="SSF52540">
    <property type="entry name" value="P-loop containing nucleoside triphosphate hydrolases"/>
    <property type="match status" value="2"/>
</dbReference>
<dbReference type="SUPFAM" id="SSF90123">
    <property type="entry name" value="ABC transporter transmembrane region"/>
    <property type="match status" value="2"/>
</dbReference>
<evidence type="ECO:0000256" key="2">
    <source>
        <dbReference type="ARBA" id="ARBA00009726"/>
    </source>
</evidence>
<feature type="transmembrane region" description="Helical" evidence="11">
    <location>
        <begin position="769"/>
        <end position="789"/>
    </location>
</feature>
<dbReference type="Gene3D" id="3.40.50.300">
    <property type="entry name" value="P-loop containing nucleotide triphosphate hydrolases"/>
    <property type="match status" value="2"/>
</dbReference>
<keyword evidence="4 11" id="KW-0812">Transmembrane</keyword>
<feature type="transmembrane region" description="Helical" evidence="11">
    <location>
        <begin position="287"/>
        <end position="314"/>
    </location>
</feature>
<evidence type="ECO:0000313" key="15">
    <source>
        <dbReference type="Proteomes" id="UP001530315"/>
    </source>
</evidence>
<dbReference type="CDD" id="cd18580">
    <property type="entry name" value="ABC_6TM_ABCC_D2"/>
    <property type="match status" value="1"/>
</dbReference>
<evidence type="ECO:0008006" key="16">
    <source>
        <dbReference type="Google" id="ProtNLM"/>
    </source>
</evidence>
<organism evidence="14 15">
    <name type="scientific">Stephanodiscus triporus</name>
    <dbReference type="NCBI Taxonomy" id="2934178"/>
    <lineage>
        <taxon>Eukaryota</taxon>
        <taxon>Sar</taxon>
        <taxon>Stramenopiles</taxon>
        <taxon>Ochrophyta</taxon>
        <taxon>Bacillariophyta</taxon>
        <taxon>Coscinodiscophyceae</taxon>
        <taxon>Thalassiosirophycidae</taxon>
        <taxon>Stephanodiscales</taxon>
        <taxon>Stephanodiscaceae</taxon>
        <taxon>Stephanodiscus</taxon>
    </lineage>
</organism>
<evidence type="ECO:0000313" key="14">
    <source>
        <dbReference type="EMBL" id="KAL3764321.1"/>
    </source>
</evidence>
<feature type="transmembrane region" description="Helical" evidence="11">
    <location>
        <begin position="320"/>
        <end position="341"/>
    </location>
</feature>
<feature type="compositionally biased region" description="Basic and acidic residues" evidence="10">
    <location>
        <begin position="595"/>
        <end position="611"/>
    </location>
</feature>
<dbReference type="PANTHER" id="PTHR24223">
    <property type="entry name" value="ATP-BINDING CASSETTE SUB-FAMILY C"/>
    <property type="match status" value="1"/>
</dbReference>
<sequence>MRSSELSRVLGTTTTGPRVVVRPSPSRADADAGGGGGGAVAAGGGGRRGGYRRLLRALWRVASPSFVPAGFCELVVVICGTTLPLLIRGLIRVVEDNPRGRIIRPGMPFAISIFVTSATNGLANHRHRHLATKAGASMRGSLIDAMYEHTLNLSPGGRYGLSGGEVANLVAVDAQKLYEVTQEGHLVWALPLSVLLVSYFLIETVGPSALSGIAVLVGFVPIVERVTSAMMRIRTRRVAHADVRVELVSGMLKGMRVTKLNNREDDYLRRVTGVRDAELRLLSKEQAVWATTLLVMVTSPILATAACFSTYVLVDGGSKNVLTTSDAFGVLLLFLALRFPINFAGRLMGKVGQATSAARRIAAFLDRPCRGDDDVDVDGKEGARTKSTLLNGILGEARAVGSGRVAMSGRVAYVPQTPFVLNVSLRDNILFGRPYEQEWYDRVLDACCLRPDLEQLGRAGDMTEIGERGVTLSGGQKQRVSLARATYARPDLVILDDPFSALDSGTSGAVFDRLIGSTDGLLRESAVLLVTHASHLMTNRAVGRILLIVDGRNRFVGTWEELAGFAPDDERARRAVDHIRSSVREDEGEGEGDGGGDKGGEGGRDDDGNGKMIEKGRLIQAETREHGLSSSRTWLLWFKRAGGLSFFLTQLFLMTIDRFAYVAIDFFLALWTSAADKSVTVAGIEFPPQTDGLSAQVQYLKVYWVAILISASATFLRSEWGVVGGGRATRYVFDKMLRAVLRAPMSYFETVPMGRILNRFTYDTDVNDVNLTQVMSILMISCSWYVAGVTIQCTILPWCIFVIVPVSVMYWVFMRHYRLSGPDLQRLDALSRSPLQSMVSEGMEGSTSIRVFCQAENFVNKFRENADANCSALLNFVSAQRWVGLRMELLGSVVVLVSSVLVVCLNEVLKLDPGIIGILILWSANFTITLNFMVDAFSDAEAAITAIERVDAMAYLPSEKSMKTDDVNLPPSSWPKEGLLEFVDVSLRYRPGLPLALDKLSFKIPAGKTCGVVGRTGAGKSSLAVALFRLVEVESGQILLDGIDLGSLGLSDVRGRGMAIIPQDPFLAGATIRECLDPFGQHGDEEILDALASVRLGKDKLLLSMKLEEGGSNFSVGECQLLNLARALLSQPKLLVLDEATASIDGETDAFIQKMLRTRFSNTTLVTIAHRINTIMDYDLLLVMDSGRAVEFGSRLQRAVRYPRRSFFLRARRCNGRRSPEASPASLYIICQ</sequence>
<dbReference type="FunFam" id="1.20.1560.10:FF:000013">
    <property type="entry name" value="ABC transporter C family member 2"/>
    <property type="match status" value="1"/>
</dbReference>
<dbReference type="PROSITE" id="PS00211">
    <property type="entry name" value="ABC_TRANSPORTER_1"/>
    <property type="match status" value="2"/>
</dbReference>
<keyword evidence="6" id="KW-0547">Nucleotide-binding</keyword>
<dbReference type="Pfam" id="PF00664">
    <property type="entry name" value="ABC_membrane"/>
    <property type="match status" value="2"/>
</dbReference>
<comment type="caution">
    <text evidence="14">The sequence shown here is derived from an EMBL/GenBank/DDBJ whole genome shotgun (WGS) entry which is preliminary data.</text>
</comment>
<keyword evidence="7" id="KW-0067">ATP-binding</keyword>
<dbReference type="SMART" id="SM00382">
    <property type="entry name" value="AAA"/>
    <property type="match status" value="2"/>
</dbReference>
<feature type="transmembrane region" description="Helical" evidence="11">
    <location>
        <begin position="795"/>
        <end position="813"/>
    </location>
</feature>
<dbReference type="AlphaFoldDB" id="A0ABD3MNA3"/>
<comment type="subcellular location">
    <subcellularLocation>
        <location evidence="1">Membrane</location>
        <topology evidence="1">Multi-pass membrane protein</topology>
    </subcellularLocation>
</comment>
<dbReference type="PANTHER" id="PTHR24223:SF456">
    <property type="entry name" value="MULTIDRUG RESISTANCE-ASSOCIATED PROTEIN LETHAL(2)03659"/>
    <property type="match status" value="1"/>
</dbReference>
<keyword evidence="3" id="KW-0813">Transport</keyword>
<feature type="transmembrane region" description="Helical" evidence="11">
    <location>
        <begin position="57"/>
        <end position="87"/>
    </location>
</feature>
<feature type="compositionally biased region" description="Low complexity" evidence="10">
    <location>
        <begin position="8"/>
        <end position="27"/>
    </location>
</feature>
<name>A0ABD3MNA3_9STRA</name>
<dbReference type="InterPro" id="IPR036640">
    <property type="entry name" value="ABC1_TM_sf"/>
</dbReference>
<evidence type="ECO:0000259" key="12">
    <source>
        <dbReference type="PROSITE" id="PS50893"/>
    </source>
</evidence>
<feature type="domain" description="ABC transporter" evidence="12">
    <location>
        <begin position="980"/>
        <end position="1211"/>
    </location>
</feature>
<dbReference type="Gene3D" id="1.20.1560.10">
    <property type="entry name" value="ABC transporter type 1, transmembrane domain"/>
    <property type="match status" value="2"/>
</dbReference>
<protein>
    <recommendedName>
        <fullName evidence="16">ATP-dependent transporter ycf16</fullName>
    </recommendedName>
</protein>
<keyword evidence="15" id="KW-1185">Reference proteome</keyword>
<dbReference type="InterPro" id="IPR050173">
    <property type="entry name" value="ABC_transporter_C-like"/>
</dbReference>
<feature type="transmembrane region" description="Helical" evidence="11">
    <location>
        <begin position="107"/>
        <end position="123"/>
    </location>
</feature>
<dbReference type="EMBL" id="JALLAZ020001779">
    <property type="protein sequence ID" value="KAL3764321.1"/>
    <property type="molecule type" value="Genomic_DNA"/>
</dbReference>
<comment type="similarity">
    <text evidence="2">Belongs to the ABC transporter superfamily. ABCC family. Conjugate transporter (TC 3.A.1.208) subfamily.</text>
</comment>
<evidence type="ECO:0000256" key="1">
    <source>
        <dbReference type="ARBA" id="ARBA00004141"/>
    </source>
</evidence>
<evidence type="ECO:0000256" key="8">
    <source>
        <dbReference type="ARBA" id="ARBA00022989"/>
    </source>
</evidence>
<dbReference type="GO" id="GO:0016020">
    <property type="term" value="C:membrane"/>
    <property type="evidence" value="ECO:0007669"/>
    <property type="project" value="UniProtKB-SubCell"/>
</dbReference>
<dbReference type="CDD" id="cd03244">
    <property type="entry name" value="ABCC_MRP_domain2"/>
    <property type="match status" value="1"/>
</dbReference>
<gene>
    <name evidence="14" type="ORF">ACHAW5_008918</name>
</gene>
<evidence type="ECO:0000256" key="5">
    <source>
        <dbReference type="ARBA" id="ARBA00022737"/>
    </source>
</evidence>
<dbReference type="InterPro" id="IPR017871">
    <property type="entry name" value="ABC_transporter-like_CS"/>
</dbReference>
<dbReference type="PROSITE" id="PS50893">
    <property type="entry name" value="ABC_TRANSPORTER_2"/>
    <property type="match status" value="2"/>
</dbReference>
<feature type="transmembrane region" description="Helical" evidence="11">
    <location>
        <begin position="208"/>
        <end position="227"/>
    </location>
</feature>